<comment type="caution">
    <text evidence="3">The sequence shown here is derived from an EMBL/GenBank/DDBJ whole genome shotgun (WGS) entry which is preliminary data.</text>
</comment>
<evidence type="ECO:0000259" key="2">
    <source>
        <dbReference type="Pfam" id="PF04059"/>
    </source>
</evidence>
<dbReference type="AlphaFoldDB" id="A0A7J6PPR6"/>
<evidence type="ECO:0000256" key="1">
    <source>
        <dbReference type="SAM" id="MobiDB-lite"/>
    </source>
</evidence>
<proteinExistence type="predicted"/>
<feature type="region of interest" description="Disordered" evidence="1">
    <location>
        <begin position="671"/>
        <end position="692"/>
    </location>
</feature>
<gene>
    <name evidence="3" type="ORF">FOZ60_000090</name>
</gene>
<dbReference type="GO" id="GO:0003676">
    <property type="term" value="F:nucleic acid binding"/>
    <property type="evidence" value="ECO:0007669"/>
    <property type="project" value="InterPro"/>
</dbReference>
<dbReference type="InterPro" id="IPR035979">
    <property type="entry name" value="RBD_domain_sf"/>
</dbReference>
<feature type="compositionally biased region" description="Gly residues" evidence="1">
    <location>
        <begin position="674"/>
        <end position="683"/>
    </location>
</feature>
<evidence type="ECO:0000313" key="3">
    <source>
        <dbReference type="EMBL" id="KAF4697746.1"/>
    </source>
</evidence>
<dbReference type="OrthoDB" id="448349at2759"/>
<dbReference type="Proteomes" id="UP000541610">
    <property type="component" value="Unassembled WGS sequence"/>
</dbReference>
<dbReference type="CDD" id="cd12277">
    <property type="entry name" value="RRM3_MEI2_EAR1_like"/>
    <property type="match status" value="1"/>
</dbReference>
<dbReference type="EMBL" id="JABANP010000001">
    <property type="protein sequence ID" value="KAF4697746.1"/>
    <property type="molecule type" value="Genomic_DNA"/>
</dbReference>
<name>A0A7J6PPR6_PEROL</name>
<dbReference type="InterPro" id="IPR012677">
    <property type="entry name" value="Nucleotide-bd_a/b_plait_sf"/>
</dbReference>
<protein>
    <recommendedName>
        <fullName evidence="2">Mei2-like C-terminal RNA recognition motif domain-containing protein</fullName>
    </recommendedName>
</protein>
<accession>A0A7J6PPR6</accession>
<evidence type="ECO:0000313" key="4">
    <source>
        <dbReference type="Proteomes" id="UP000541610"/>
    </source>
</evidence>
<dbReference type="Pfam" id="PF04059">
    <property type="entry name" value="RRM_2"/>
    <property type="match status" value="1"/>
</dbReference>
<reference evidence="3 4" key="1">
    <citation type="submission" date="2020-04" db="EMBL/GenBank/DDBJ databases">
        <title>Perkinsus olseni comparative genomics.</title>
        <authorList>
            <person name="Bogema D.R."/>
        </authorList>
    </citation>
    <scope>NUCLEOTIDE SEQUENCE [LARGE SCALE GENOMIC DNA]</scope>
    <source>
        <strain evidence="3">00978-12</strain>
    </source>
</reference>
<organism evidence="3 4">
    <name type="scientific">Perkinsus olseni</name>
    <name type="common">Perkinsus atlanticus</name>
    <dbReference type="NCBI Taxonomy" id="32597"/>
    <lineage>
        <taxon>Eukaryota</taxon>
        <taxon>Sar</taxon>
        <taxon>Alveolata</taxon>
        <taxon>Perkinsozoa</taxon>
        <taxon>Perkinsea</taxon>
        <taxon>Perkinsida</taxon>
        <taxon>Perkinsidae</taxon>
        <taxon>Perkinsus</taxon>
    </lineage>
</organism>
<dbReference type="InterPro" id="IPR007201">
    <property type="entry name" value="Mei2-like_Rrm_C"/>
</dbReference>
<dbReference type="Gene3D" id="3.30.70.330">
    <property type="match status" value="1"/>
</dbReference>
<sequence>MYPQGDPLSPSLVDDPRVGGIHTNGERCDAGGLDEKRVVSPSSWRDGVGTLEFKNTFISLRLLDPVKGVIDADSEEEGNPPDFAVDDDADDAECVPESTCLLRTVSRVRKSLQGNVTYRRERSCPAAMKAGVCELAQHQGSTDPEFNGEKEEANDRHWLLDTAIEKPLSDLEEGHGTMVCGGTADDAAEGKHDYQLTKRRRSPRKGLGVATDVFTANINLSEIAPTVEHLFNSAMCPCETDLSSEGNSNSGPIIRRNVVLEFAVGGSSFKADNRSTAPTLMYTPGRRQGSFNHDYSNRRSSRGLNLGAAARPANGLSSNYNKISNANESTPADVRSTVMLRNIPYSMGQSRVLDALFTLGFQSKIDFFYAPLDFSSGNNLGYAFVNLRRPEYVDEFYNRLNDVCLSQLGDAWNVKRLQVCWARVQGFEANVEHYHNSPVIDMPEGYRPIVINDGGSRATFHHHHHQQDYLSNTTYVHRDRSCDETLKDIFSPVTPETSAVTPVRACEASCSGDLQQQQYLTYPEPSNWPSTNIRVNATDRRRYYSRAGRRPDPLDAVGPEGGLLTTPEFIPASMRNGRAHRHHHHHRNGNRRRAYTTDLSAVGFESSVMHLSGDLGPPPSETTMYVENESTTPTQSGAVASTILRQRTLSSSSTSVTLLKKSVDYPDSIRDAEGGGGSIGHGTLGVTFSPGS</sequence>
<feature type="domain" description="Mei2-like C-terminal RNA recognition motif" evidence="2">
    <location>
        <begin position="335"/>
        <end position="434"/>
    </location>
</feature>
<dbReference type="SUPFAM" id="SSF54928">
    <property type="entry name" value="RNA-binding domain, RBD"/>
    <property type="match status" value="1"/>
</dbReference>